<dbReference type="SMART" id="SM01403">
    <property type="entry name" value="Ribosomal_S10"/>
    <property type="match status" value="1"/>
</dbReference>
<dbReference type="PANTHER" id="PTHR13473:SF0">
    <property type="entry name" value="LARGE RIBOSOMAL SUBUNIT PROTEIN ML48"/>
    <property type="match status" value="1"/>
</dbReference>
<evidence type="ECO:0000313" key="5">
    <source>
        <dbReference type="WBParaSite" id="TCONS_00009663.p1"/>
    </source>
</evidence>
<evidence type="ECO:0000256" key="2">
    <source>
        <dbReference type="ARBA" id="ARBA00023274"/>
    </source>
</evidence>
<evidence type="ECO:0000313" key="4">
    <source>
        <dbReference type="Proteomes" id="UP000035681"/>
    </source>
</evidence>
<keyword evidence="4" id="KW-1185">Reference proteome</keyword>
<reference evidence="5" key="1">
    <citation type="submission" date="2024-02" db="UniProtKB">
        <authorList>
            <consortium name="WormBaseParasite"/>
        </authorList>
    </citation>
    <scope>IDENTIFICATION</scope>
</reference>
<keyword evidence="2" id="KW-0687">Ribonucleoprotein</keyword>
<feature type="domain" description="Small ribosomal subunit protein uS10" evidence="3">
    <location>
        <begin position="49"/>
        <end position="144"/>
    </location>
</feature>
<evidence type="ECO:0000256" key="1">
    <source>
        <dbReference type="ARBA" id="ARBA00022980"/>
    </source>
</evidence>
<dbReference type="WBParaSite" id="TCONS_00009663.p1">
    <property type="protein sequence ID" value="TCONS_00009663.p1"/>
    <property type="gene ID" value="XLOC_007438"/>
</dbReference>
<dbReference type="GO" id="GO:1990904">
    <property type="term" value="C:ribonucleoprotein complex"/>
    <property type="evidence" value="ECO:0007669"/>
    <property type="project" value="UniProtKB-KW"/>
</dbReference>
<dbReference type="InterPro" id="IPR036838">
    <property type="entry name" value="Ribosomal_uS10_dom_sf"/>
</dbReference>
<dbReference type="SUPFAM" id="SSF54999">
    <property type="entry name" value="Ribosomal protein S10"/>
    <property type="match status" value="1"/>
</dbReference>
<evidence type="ECO:0000259" key="3">
    <source>
        <dbReference type="SMART" id="SM01403"/>
    </source>
</evidence>
<sequence length="183" mass="21667">KMLSTRSHITKQIRAFSTLRDKAIKVNPKFLRQPEFKDTRIYPEYPAINVCLHGYDYSPLEVFQGYVHKVAKRFKFNVIDSYAFPGKNEKVVLYKPNSTIPEKEYFLTTYQRVVRIGNIPSVKLQLFAQLLRTHLPIGVNIIIKEHSKKDEDERYIPDVLLIEKQTELKLLDDPLYRRRLGWE</sequence>
<dbReference type="Proteomes" id="UP000035681">
    <property type="component" value="Unplaced"/>
</dbReference>
<dbReference type="PANTHER" id="PTHR13473">
    <property type="entry name" value="MITOCHONDRIAL RIBOSOMAL PROTEIN L48"/>
    <property type="match status" value="1"/>
</dbReference>
<dbReference type="GO" id="GO:0005761">
    <property type="term" value="C:mitochondrial ribosome"/>
    <property type="evidence" value="ECO:0007669"/>
    <property type="project" value="InterPro"/>
</dbReference>
<dbReference type="InterPro" id="IPR027486">
    <property type="entry name" value="Ribosomal_uS10_dom"/>
</dbReference>
<accession>A0AAF5I1H6</accession>
<dbReference type="AlphaFoldDB" id="A0AAF5I1H6"/>
<dbReference type="InterPro" id="IPR027487">
    <property type="entry name" value="Ribosomal_mL48"/>
</dbReference>
<keyword evidence="1" id="KW-0689">Ribosomal protein</keyword>
<protein>
    <submittedName>
        <fullName evidence="5">Ribosomal_S10 domain-containing protein</fullName>
    </submittedName>
</protein>
<name>A0AAF5I1H6_STRER</name>
<organism evidence="4 5">
    <name type="scientific">Strongyloides stercoralis</name>
    <name type="common">Threadworm</name>
    <dbReference type="NCBI Taxonomy" id="6248"/>
    <lineage>
        <taxon>Eukaryota</taxon>
        <taxon>Metazoa</taxon>
        <taxon>Ecdysozoa</taxon>
        <taxon>Nematoda</taxon>
        <taxon>Chromadorea</taxon>
        <taxon>Rhabditida</taxon>
        <taxon>Tylenchina</taxon>
        <taxon>Panagrolaimomorpha</taxon>
        <taxon>Strongyloidoidea</taxon>
        <taxon>Strongyloididae</taxon>
        <taxon>Strongyloides</taxon>
    </lineage>
</organism>
<dbReference type="Pfam" id="PF00338">
    <property type="entry name" value="Ribosomal_S10"/>
    <property type="match status" value="1"/>
</dbReference>
<proteinExistence type="predicted"/>